<dbReference type="KEGG" id="err:DVR09_08255"/>
<dbReference type="Pfam" id="PF13711">
    <property type="entry name" value="DUF4160"/>
    <property type="match status" value="1"/>
</dbReference>
<organism evidence="1 2">
    <name type="scientific">Erythrobacter aureus</name>
    <dbReference type="NCBI Taxonomy" id="2182384"/>
    <lineage>
        <taxon>Bacteria</taxon>
        <taxon>Pseudomonadati</taxon>
        <taxon>Pseudomonadota</taxon>
        <taxon>Alphaproteobacteria</taxon>
        <taxon>Sphingomonadales</taxon>
        <taxon>Erythrobacteraceae</taxon>
        <taxon>Erythrobacter/Porphyrobacter group</taxon>
        <taxon>Erythrobacter</taxon>
    </lineage>
</organism>
<dbReference type="RefSeq" id="WP_115416512.1">
    <property type="nucleotide sequence ID" value="NZ_CP031357.1"/>
</dbReference>
<dbReference type="AlphaFoldDB" id="A0A345YEH9"/>
<keyword evidence="2" id="KW-1185">Reference proteome</keyword>
<reference evidence="2" key="1">
    <citation type="submission" date="2018-07" db="EMBL/GenBank/DDBJ databases">
        <title>Genome sequence of Erythrobacter strain YH-07, an antagonistic bacterium isolated from Yellow Sea.</title>
        <authorList>
            <person name="Tang T."/>
            <person name="Liu Q."/>
            <person name="Sun X."/>
        </authorList>
    </citation>
    <scope>NUCLEOTIDE SEQUENCE [LARGE SCALE GENOMIC DNA]</scope>
    <source>
        <strain evidence="2">YH-07</strain>
    </source>
</reference>
<accession>A0A345YEH9</accession>
<protein>
    <submittedName>
        <fullName evidence="1">DUF4160 domain-containing protein</fullName>
    </submittedName>
</protein>
<gene>
    <name evidence="1" type="ORF">DVR09_08255</name>
</gene>
<dbReference type="OrthoDB" id="122670at2"/>
<name>A0A345YEH9_9SPHN</name>
<evidence type="ECO:0000313" key="1">
    <source>
        <dbReference type="EMBL" id="AXK42331.1"/>
    </source>
</evidence>
<dbReference type="Proteomes" id="UP000254508">
    <property type="component" value="Chromosome"/>
</dbReference>
<evidence type="ECO:0000313" key="2">
    <source>
        <dbReference type="Proteomes" id="UP000254508"/>
    </source>
</evidence>
<proteinExistence type="predicted"/>
<dbReference type="InterPro" id="IPR025427">
    <property type="entry name" value="DUF4160"/>
</dbReference>
<dbReference type="EMBL" id="CP031357">
    <property type="protein sequence ID" value="AXK42331.1"/>
    <property type="molecule type" value="Genomic_DNA"/>
</dbReference>
<sequence length="77" mass="8953">MPTVMRIGSFRFYFYSHEPNEPPHIHVDQGDATIKVWLDSGEVAKSRGFRAHEINDIIKLVANHRDALTEAWHEYFG</sequence>